<dbReference type="SUPFAM" id="SSF52440">
    <property type="entry name" value="PreATP-grasp domain"/>
    <property type="match status" value="1"/>
</dbReference>
<evidence type="ECO:0000256" key="6">
    <source>
        <dbReference type="PROSITE-ProRule" id="PRU00409"/>
    </source>
</evidence>
<evidence type="ECO:0000256" key="2">
    <source>
        <dbReference type="ARBA" id="ARBA00022598"/>
    </source>
</evidence>
<organism evidence="10 12">
    <name type="scientific">Aquisalinus luteolus</name>
    <dbReference type="NCBI Taxonomy" id="1566827"/>
    <lineage>
        <taxon>Bacteria</taxon>
        <taxon>Pseudomonadati</taxon>
        <taxon>Pseudomonadota</taxon>
        <taxon>Alphaproteobacteria</taxon>
        <taxon>Parvularculales</taxon>
        <taxon>Parvularculaceae</taxon>
        <taxon>Aquisalinus</taxon>
    </lineage>
</organism>
<dbReference type="Gene3D" id="3.30.470.20">
    <property type="entry name" value="ATP-grasp fold, B domain"/>
    <property type="match status" value="1"/>
</dbReference>
<dbReference type="RefSeq" id="WP_155136852.1">
    <property type="nucleotide sequence ID" value="NZ_BMGZ01000001.1"/>
</dbReference>
<evidence type="ECO:0000313" key="10">
    <source>
        <dbReference type="EMBL" id="GGH93318.1"/>
    </source>
</evidence>
<dbReference type="EMBL" id="BMGZ01000001">
    <property type="protein sequence ID" value="GGH93318.1"/>
    <property type="molecule type" value="Genomic_DNA"/>
</dbReference>
<dbReference type="FunFam" id="3.30.470.20:FF:000028">
    <property type="entry name" value="Methylcrotonoyl-CoA carboxylase subunit alpha, mitochondrial"/>
    <property type="match status" value="1"/>
</dbReference>
<dbReference type="EMBL" id="VCJR02000001">
    <property type="protein sequence ID" value="NHK26756.1"/>
    <property type="molecule type" value="Genomic_DNA"/>
</dbReference>
<dbReference type="CDD" id="cd06850">
    <property type="entry name" value="biotinyl_domain"/>
    <property type="match status" value="1"/>
</dbReference>
<evidence type="ECO:0000313" key="11">
    <source>
        <dbReference type="EMBL" id="NHK26756.1"/>
    </source>
</evidence>
<dbReference type="SUPFAM" id="SSF51246">
    <property type="entry name" value="Rudiment single hybrid motif"/>
    <property type="match status" value="1"/>
</dbReference>
<feature type="domain" description="Lipoyl-binding" evidence="7">
    <location>
        <begin position="582"/>
        <end position="657"/>
    </location>
</feature>
<dbReference type="PROSITE" id="PS50968">
    <property type="entry name" value="BIOTINYL_LIPOYL"/>
    <property type="match status" value="1"/>
</dbReference>
<evidence type="ECO:0000313" key="12">
    <source>
        <dbReference type="Proteomes" id="UP000621856"/>
    </source>
</evidence>
<dbReference type="GO" id="GO:0016874">
    <property type="term" value="F:ligase activity"/>
    <property type="evidence" value="ECO:0007669"/>
    <property type="project" value="UniProtKB-KW"/>
</dbReference>
<dbReference type="InterPro" id="IPR011054">
    <property type="entry name" value="Rudment_hybrid_motif"/>
</dbReference>
<dbReference type="InterPro" id="IPR005481">
    <property type="entry name" value="BC-like_N"/>
</dbReference>
<dbReference type="Proteomes" id="UP000621856">
    <property type="component" value="Unassembled WGS sequence"/>
</dbReference>
<name>A0A8J3EQ35_9PROT</name>
<dbReference type="InterPro" id="IPR016185">
    <property type="entry name" value="PreATP-grasp_dom_sf"/>
</dbReference>
<evidence type="ECO:0000259" key="8">
    <source>
        <dbReference type="PROSITE" id="PS50975"/>
    </source>
</evidence>
<dbReference type="Pfam" id="PF00364">
    <property type="entry name" value="Biotin_lipoyl"/>
    <property type="match status" value="1"/>
</dbReference>
<comment type="caution">
    <text evidence="10">The sequence shown here is derived from an EMBL/GenBank/DDBJ whole genome shotgun (WGS) entry which is preliminary data.</text>
</comment>
<dbReference type="PROSITE" id="PS50975">
    <property type="entry name" value="ATP_GRASP"/>
    <property type="match status" value="1"/>
</dbReference>
<evidence type="ECO:0000256" key="4">
    <source>
        <dbReference type="ARBA" id="ARBA00022840"/>
    </source>
</evidence>
<dbReference type="InterPro" id="IPR005482">
    <property type="entry name" value="Biotin_COase_C"/>
</dbReference>
<dbReference type="InterPro" id="IPR011053">
    <property type="entry name" value="Single_hybrid_motif"/>
</dbReference>
<dbReference type="AlphaFoldDB" id="A0A8J3EQ35"/>
<dbReference type="InterPro" id="IPR000089">
    <property type="entry name" value="Biotin_lipoyl"/>
</dbReference>
<dbReference type="InterPro" id="IPR011764">
    <property type="entry name" value="Biotin_carboxylation_dom"/>
</dbReference>
<keyword evidence="3 6" id="KW-0547">Nucleotide-binding</keyword>
<dbReference type="Gene3D" id="2.40.50.100">
    <property type="match status" value="1"/>
</dbReference>
<gene>
    <name evidence="10" type="primary">pccA</name>
    <name evidence="11" type="ORF">FF098_002390</name>
    <name evidence="10" type="ORF">GCM10011355_04870</name>
</gene>
<dbReference type="InterPro" id="IPR011761">
    <property type="entry name" value="ATP-grasp"/>
</dbReference>
<keyword evidence="2" id="KW-0436">Ligase</keyword>
<evidence type="ECO:0000256" key="1">
    <source>
        <dbReference type="ARBA" id="ARBA00001953"/>
    </source>
</evidence>
<dbReference type="InterPro" id="IPR005479">
    <property type="entry name" value="CPAse_ATP-bd"/>
</dbReference>
<dbReference type="Pfam" id="PF00289">
    <property type="entry name" value="Biotin_carb_N"/>
    <property type="match status" value="1"/>
</dbReference>
<accession>A0A8J3EQ35</accession>
<evidence type="ECO:0000259" key="9">
    <source>
        <dbReference type="PROSITE" id="PS50979"/>
    </source>
</evidence>
<evidence type="ECO:0000313" key="13">
    <source>
        <dbReference type="Proteomes" id="UP000818603"/>
    </source>
</evidence>
<dbReference type="SUPFAM" id="SSF51230">
    <property type="entry name" value="Single hybrid motif"/>
    <property type="match status" value="1"/>
</dbReference>
<evidence type="ECO:0000259" key="7">
    <source>
        <dbReference type="PROSITE" id="PS50968"/>
    </source>
</evidence>
<keyword evidence="13" id="KW-1185">Reference proteome</keyword>
<keyword evidence="5" id="KW-0092">Biotin</keyword>
<evidence type="ECO:0000256" key="5">
    <source>
        <dbReference type="ARBA" id="ARBA00023267"/>
    </source>
</evidence>
<dbReference type="SUPFAM" id="SSF56059">
    <property type="entry name" value="Glutathione synthetase ATP-binding domain-like"/>
    <property type="match status" value="1"/>
</dbReference>
<dbReference type="Pfam" id="PF02785">
    <property type="entry name" value="Biotin_carb_C"/>
    <property type="match status" value="1"/>
</dbReference>
<dbReference type="GO" id="GO:0046872">
    <property type="term" value="F:metal ion binding"/>
    <property type="evidence" value="ECO:0007669"/>
    <property type="project" value="InterPro"/>
</dbReference>
<dbReference type="PANTHER" id="PTHR18866:SF33">
    <property type="entry name" value="METHYLCROTONOYL-COA CARBOXYLASE SUBUNIT ALPHA, MITOCHONDRIAL-RELATED"/>
    <property type="match status" value="1"/>
</dbReference>
<keyword evidence="4 6" id="KW-0067">ATP-binding</keyword>
<dbReference type="PROSITE" id="PS00866">
    <property type="entry name" value="CPSASE_1"/>
    <property type="match status" value="1"/>
</dbReference>
<reference evidence="10" key="1">
    <citation type="journal article" date="2014" name="Int. J. Syst. Evol. Microbiol.">
        <title>Complete genome sequence of Corynebacterium casei LMG S-19264T (=DSM 44701T), isolated from a smear-ripened cheese.</title>
        <authorList>
            <consortium name="US DOE Joint Genome Institute (JGI-PGF)"/>
            <person name="Walter F."/>
            <person name="Albersmeier A."/>
            <person name="Kalinowski J."/>
            <person name="Ruckert C."/>
        </authorList>
    </citation>
    <scope>NUCLEOTIDE SEQUENCE</scope>
    <source>
        <strain evidence="10">CGMCC 1.14984</strain>
    </source>
</reference>
<feature type="domain" description="Biotin carboxylation" evidence="9">
    <location>
        <begin position="1"/>
        <end position="445"/>
    </location>
</feature>
<dbReference type="SMART" id="SM00878">
    <property type="entry name" value="Biotin_carb_C"/>
    <property type="match status" value="1"/>
</dbReference>
<dbReference type="PANTHER" id="PTHR18866">
    <property type="entry name" value="CARBOXYLASE:PYRUVATE/ACETYL-COA/PROPIONYL-COA CARBOXYLASE"/>
    <property type="match status" value="1"/>
</dbReference>
<protein>
    <submittedName>
        <fullName evidence="10">Acetyl/propionyl-CoA carboxylase subuit alpha</fullName>
    </submittedName>
    <submittedName>
        <fullName evidence="11">Biotin/lipoyl-binding protein</fullName>
    </submittedName>
</protein>
<reference evidence="11 13" key="2">
    <citation type="submission" date="2020-02" db="EMBL/GenBank/DDBJ databases">
        <title>Genome sequence of Parvularcula flava strain NH6-79.</title>
        <authorList>
            <person name="Abdul Karim M.H."/>
            <person name="Lam M.Q."/>
            <person name="Chen S.J."/>
            <person name="Yahya A."/>
            <person name="Shahir S."/>
            <person name="Shamsir M.S."/>
            <person name="Chong C.S."/>
        </authorList>
    </citation>
    <scope>NUCLEOTIDE SEQUENCE [LARGE SCALE GENOMIC DNA]</scope>
    <source>
        <strain evidence="11 13">NH6-79</strain>
    </source>
</reference>
<dbReference type="FunFam" id="3.30.1490.20:FF:000003">
    <property type="entry name" value="acetyl-CoA carboxylase isoform X1"/>
    <property type="match status" value="1"/>
</dbReference>
<feature type="domain" description="ATP-grasp" evidence="8">
    <location>
        <begin position="120"/>
        <end position="318"/>
    </location>
</feature>
<dbReference type="GO" id="GO:0005524">
    <property type="term" value="F:ATP binding"/>
    <property type="evidence" value="ECO:0007669"/>
    <property type="project" value="UniProtKB-UniRule"/>
</dbReference>
<sequence length="662" mass="71364">MIKSVLIANRGEIACRIIHTCRSMGLRTVAVYSDADRGALHVQLADEAVHIGPSQPSESYLKIENIIRAVEISGADAVHPGYGFLSENTKFAKALADAGITFIGPNDEAIRQMGDKIESKRIAEKAGVPGVPGYNGDDQSDATLIAEAEKIGFPLMVKASAGGGGKGMRRVFERSELESAIDMARKEAKSSFGDDRLLIEKLITRPRHLEVQIAADKHGNIIHLFERDCSVQRNNQKVLEEAPAPNLPDAVREKLFERAISLAKNIGYDSLGTVEFIMDAGDDEPSFLEMNTRLQVEHPVTEYITGLDLVELQIRIAAGEELPYEQHEIYPRGHAIEARVTAEKPAQNFLPDIGKVHLIHWPTDIRIDTGIEAGSEISQYYDSMVAKVIAYGSERREACDRLAAALETTAVIGVETNTAFLRDCVLAEDFYEGRATTSFLPETFPDGWQPDASADPIMAMRAAAIWQAIEEQSQPFTGFRLLTNAGNPARSFAMVEPDGGEAVEMIVSRSSADGGGTRYTVSDGGETHEVGVKLEGSMAMMFGEGYRTAVSFFKKDETLFIGAKGRVRKFTILPSAEFARARLAAGGSGDVVSDMPGAVSEVLVEAGQQIVAGQPVLVLESMKLLITLNASVSGTVETVAVKPGDIVKAGAVLVGITPGEEG</sequence>
<proteinExistence type="predicted"/>
<dbReference type="FunFam" id="3.40.50.20:FF:000010">
    <property type="entry name" value="Propionyl-CoA carboxylase subunit alpha"/>
    <property type="match status" value="1"/>
</dbReference>
<dbReference type="PROSITE" id="PS50979">
    <property type="entry name" value="BC"/>
    <property type="match status" value="1"/>
</dbReference>
<evidence type="ECO:0000256" key="3">
    <source>
        <dbReference type="ARBA" id="ARBA00022741"/>
    </source>
</evidence>
<dbReference type="InterPro" id="IPR050856">
    <property type="entry name" value="Biotin_carboxylase_complex"/>
</dbReference>
<reference evidence="10" key="3">
    <citation type="submission" date="2020-09" db="EMBL/GenBank/DDBJ databases">
        <authorList>
            <person name="Sun Q."/>
            <person name="Zhou Y."/>
        </authorList>
    </citation>
    <scope>NUCLEOTIDE SEQUENCE</scope>
    <source>
        <strain evidence="10">CGMCC 1.14984</strain>
    </source>
</reference>
<comment type="cofactor">
    <cofactor evidence="1">
        <name>biotin</name>
        <dbReference type="ChEBI" id="CHEBI:57586"/>
    </cofactor>
</comment>
<dbReference type="PROSITE" id="PS00867">
    <property type="entry name" value="CPSASE_2"/>
    <property type="match status" value="1"/>
</dbReference>
<dbReference type="Pfam" id="PF02786">
    <property type="entry name" value="CPSase_L_D2"/>
    <property type="match status" value="1"/>
</dbReference>
<dbReference type="Proteomes" id="UP000818603">
    <property type="component" value="Unassembled WGS sequence"/>
</dbReference>